<organism evidence="2 3">
    <name type="scientific">Campylobacter concisus</name>
    <dbReference type="NCBI Taxonomy" id="199"/>
    <lineage>
        <taxon>Bacteria</taxon>
        <taxon>Pseudomonadati</taxon>
        <taxon>Campylobacterota</taxon>
        <taxon>Epsilonproteobacteria</taxon>
        <taxon>Campylobacterales</taxon>
        <taxon>Campylobacteraceae</taxon>
        <taxon>Campylobacter</taxon>
    </lineage>
</organism>
<feature type="compositionally biased region" description="Low complexity" evidence="1">
    <location>
        <begin position="156"/>
        <end position="178"/>
    </location>
</feature>
<feature type="region of interest" description="Disordered" evidence="1">
    <location>
        <begin position="152"/>
        <end position="187"/>
    </location>
</feature>
<sequence>MIKTHSVDVELACKIGFDEANILGHIAYWTKHNKDNNKNFYNGRHWTYNTLDAFLEQFPYYKNTDKINRILKKLEKINAIVKGNFNKSQFDRTAWYSLGDDFLYLIDANFDVTNECKNDNLELQNPNCEYEKSILQKREMEKAKMQNGYCENTKSIKNNNQDSSNTNQTTIQTQTKQNPLPPKGVSLPDFIDPNLWQDYLAYKKERREKLTQKGIEAKFSEWAKWANDGIDVNACIREAMANEWQGVFKPKTQGGSGRNVPNNATTNPHGLNQGTLNTMRAFREFEAQLIASGQGHRVGGNYDDK</sequence>
<feature type="compositionally biased region" description="Polar residues" evidence="1">
    <location>
        <begin position="259"/>
        <end position="274"/>
    </location>
</feature>
<dbReference type="AlphaFoldDB" id="A0A1Y5MTL6"/>
<proteinExistence type="predicted"/>
<evidence type="ECO:0000313" key="3">
    <source>
        <dbReference type="Proteomes" id="UP000195967"/>
    </source>
</evidence>
<protein>
    <submittedName>
        <fullName evidence="2">Uncharacterized protein</fullName>
    </submittedName>
</protein>
<feature type="region of interest" description="Disordered" evidence="1">
    <location>
        <begin position="249"/>
        <end position="274"/>
    </location>
</feature>
<accession>A0A1Y5MTL6</accession>
<dbReference type="Proteomes" id="UP000195967">
    <property type="component" value="Unassembled WGS sequence"/>
</dbReference>
<evidence type="ECO:0000256" key="1">
    <source>
        <dbReference type="SAM" id="MobiDB-lite"/>
    </source>
</evidence>
<dbReference type="EMBL" id="NDYO01000016">
    <property type="protein sequence ID" value="OUT10624.1"/>
    <property type="molecule type" value="Genomic_DNA"/>
</dbReference>
<reference evidence="2 3" key="1">
    <citation type="submission" date="2017-04" db="EMBL/GenBank/DDBJ databases">
        <title>Complete genome of Campylobacter concisus ATCC 33237T and draft genomes for an additional eight well characterized C. concisus strains.</title>
        <authorList>
            <person name="Cornelius A.J."/>
            <person name="Miller W.G."/>
            <person name="Lastovica A.J."/>
            <person name="On S.L."/>
            <person name="French N.P."/>
            <person name="Vandenberg O."/>
            <person name="Biggs P.J."/>
        </authorList>
    </citation>
    <scope>NUCLEOTIDE SEQUENCE [LARGE SCALE GENOMIC DNA]</scope>
    <source>
        <strain evidence="2 3">Lasto28.99</strain>
    </source>
</reference>
<evidence type="ECO:0000313" key="2">
    <source>
        <dbReference type="EMBL" id="OUT10624.1"/>
    </source>
</evidence>
<comment type="caution">
    <text evidence="2">The sequence shown here is derived from an EMBL/GenBank/DDBJ whole genome shotgun (WGS) entry which is preliminary data.</text>
</comment>
<name>A0A1Y5MTL6_9BACT</name>
<gene>
    <name evidence="2" type="ORF">B9N62_10010</name>
</gene>